<dbReference type="EMBL" id="LN902848">
    <property type="protein sequence ID" value="CDS43734.1"/>
    <property type="molecule type" value="Genomic_DNA"/>
</dbReference>
<gene>
    <name evidence="9" type="ORF">EmuJ_001153200</name>
</gene>
<comment type="similarity">
    <text evidence="6">Belongs to the dispatched family.</text>
</comment>
<sequence>MSDVVVTERMESAESWGSFPRLPHRLAHLYATWLVSHPVINGLLTVTFLIAPAIVAICFSELPTFDDPAKEFITMGTPMAARLYQLKALQQNTLSLPTKEYGHSRVARSDKMADKVKFCFELPDQGSNELWSRFESMSKVVVSLHAVEERMNATFLTAPGAVKSLCRLQTRLEALPGYRQLCSKASLTDVNSACCPIWSLANFIASIVNKTSCHQITEGDVKRVKNLYETCKKPFLSGELKRACWDATAPSRWLCPDVPPQCFAHPHLLLLLAIAAPPPYHHHYLNGTGGWNVTLLVLPVWKQVGLKLWQLASLDRPQTLTDLTRNLTPPLTIEAIELGLYGELAGRYVAWDSVWLALGAACLALLLLLLTQGSVAVVGATFLALGWSLTLAYGLYARFVQLPTFPLLNMMALVLLLGLGADDILLFYQIWVSIHPRNDCCGDVATDEGSGDEKAARLRLQAQRMADTLRHAVPSVCLTSLSTLGGLLVSLNSAIVAVKRFSVYASLTVLCHVVYVLAVMPTLLLLFVSPHRRRCCHFLPPLHLPRSCFADLLVIKMRFAFPLLLLSVIVSSAYLLFHAGWLTFPSGPLQPAFYRPAHPAEVYRLRGGEFSWAEYTLRSHRSLISLHLVWGVQPHDPRNHWTWTPYDDGVVVPQPLWREDFNLTTPVSLSWLSAFCSEITKMPRSFAPPSILPRSSFLEEDALLLSQNYGCVFGRSVFSFRDFNESTPMCYQNTAACLTAFAEATSIPTGMRFSLDTARIVGLVISATVNFSLANTTFSAVQEFTQHVETWFSDLLASAPNGLLGGFLASPELTAFEAYQDVLKFLPLSLGLSVALAALLVLLSTLNLPLAVAALVSVVASLLLSCLLLILLGGWTLGIVEALILSLSAGLAVDPCIHLAIAIIRSNENEDASWKRRCQRALGTVGWAVTGAALSTALAGSAVLPSHLKCYQQMGLFLLILMTSALLLCGIAFVGSVACLPDKCIVACWRNRETTNAAVS</sequence>
<feature type="transmembrane region" description="Helical" evidence="7">
    <location>
        <begin position="408"/>
        <end position="428"/>
    </location>
</feature>
<keyword evidence="3 7" id="KW-1133">Transmembrane helix</keyword>
<dbReference type="GO" id="GO:0022857">
    <property type="term" value="F:transmembrane transporter activity"/>
    <property type="evidence" value="ECO:0007669"/>
    <property type="project" value="TreeGrafter"/>
</dbReference>
<feature type="transmembrane region" description="Helical" evidence="7">
    <location>
        <begin position="883"/>
        <end position="904"/>
    </location>
</feature>
<evidence type="ECO:0000256" key="2">
    <source>
        <dbReference type="ARBA" id="ARBA00022692"/>
    </source>
</evidence>
<accession>A0A068YGM5</accession>
<feature type="transmembrane region" description="Helical" evidence="7">
    <location>
        <begin position="503"/>
        <end position="528"/>
    </location>
</feature>
<organism evidence="9 10">
    <name type="scientific">Echinococcus multilocularis</name>
    <name type="common">Fox tapeworm</name>
    <dbReference type="NCBI Taxonomy" id="6211"/>
    <lineage>
        <taxon>Eukaryota</taxon>
        <taxon>Metazoa</taxon>
        <taxon>Spiralia</taxon>
        <taxon>Lophotrochozoa</taxon>
        <taxon>Platyhelminthes</taxon>
        <taxon>Cestoda</taxon>
        <taxon>Eucestoda</taxon>
        <taxon>Cyclophyllidea</taxon>
        <taxon>Taeniidae</taxon>
        <taxon>Echinococcus</taxon>
    </lineage>
</organism>
<feature type="transmembrane region" description="Helical" evidence="7">
    <location>
        <begin position="559"/>
        <end position="581"/>
    </location>
</feature>
<dbReference type="Proteomes" id="UP000017246">
    <property type="component" value="Unassembled WGS sequence"/>
</dbReference>
<feature type="transmembrane region" description="Helical" evidence="7">
    <location>
        <begin position="925"/>
        <end position="944"/>
    </location>
</feature>
<name>A0A068YGM5_ECHMU</name>
<evidence type="ECO:0000256" key="4">
    <source>
        <dbReference type="ARBA" id="ARBA00023136"/>
    </source>
</evidence>
<reference evidence="9" key="1">
    <citation type="journal article" date="2013" name="Nature">
        <title>The genomes of four tapeworm species reveal adaptations to parasitism.</title>
        <authorList>
            <person name="Tsai I.J."/>
            <person name="Zarowiecki M."/>
            <person name="Holroyd N."/>
            <person name="Garciarrubio A."/>
            <person name="Sanchez-Flores A."/>
            <person name="Brooks K.L."/>
            <person name="Tracey A."/>
            <person name="Bobes R.J."/>
            <person name="Fragoso G."/>
            <person name="Sciutto E."/>
            <person name="Aslett M."/>
            <person name="Beasley H."/>
            <person name="Bennett H.M."/>
            <person name="Cai J."/>
            <person name="Camicia F."/>
            <person name="Clark R."/>
            <person name="Cucher M."/>
            <person name="De Silva N."/>
            <person name="Day T.A."/>
            <person name="Deplazes P."/>
            <person name="Estrada K."/>
            <person name="Fernandez C."/>
            <person name="Holland P.W."/>
            <person name="Hou J."/>
            <person name="Hu S."/>
            <person name="Huckvale T."/>
            <person name="Hung S.S."/>
            <person name="Kamenetzky L."/>
            <person name="Keane J.A."/>
            <person name="Kiss F."/>
            <person name="Koziol U."/>
            <person name="Lambert O."/>
            <person name="Liu K."/>
            <person name="Luo X."/>
            <person name="Luo Y."/>
            <person name="Macchiaroli N."/>
            <person name="Nichol S."/>
            <person name="Paps J."/>
            <person name="Parkinson J."/>
            <person name="Pouchkina-Stantcheva N."/>
            <person name="Riddiford N."/>
            <person name="Rosenzvit M."/>
            <person name="Salinas G."/>
            <person name="Wasmuth J.D."/>
            <person name="Zamanian M."/>
            <person name="Zheng Y."/>
            <person name="Cai X."/>
            <person name="Soberon X."/>
            <person name="Olson P.D."/>
            <person name="Laclette J.P."/>
            <person name="Brehm K."/>
            <person name="Berriman M."/>
            <person name="Garciarrubio A."/>
            <person name="Bobes R.J."/>
            <person name="Fragoso G."/>
            <person name="Sanchez-Flores A."/>
            <person name="Estrada K."/>
            <person name="Cevallos M.A."/>
            <person name="Morett E."/>
            <person name="Gonzalez V."/>
            <person name="Portillo T."/>
            <person name="Ochoa-Leyva A."/>
            <person name="Jose M.V."/>
            <person name="Sciutto E."/>
            <person name="Landa A."/>
            <person name="Jimenez L."/>
            <person name="Valdes V."/>
            <person name="Carrero J.C."/>
            <person name="Larralde C."/>
            <person name="Morales-Montor J."/>
            <person name="Limon-Lason J."/>
            <person name="Soberon X."/>
            <person name="Laclette J.P."/>
        </authorList>
    </citation>
    <scope>NUCLEOTIDE SEQUENCE [LARGE SCALE GENOMIC DNA]</scope>
</reference>
<keyword evidence="5" id="KW-0325">Glycoprotein</keyword>
<evidence type="ECO:0000256" key="6">
    <source>
        <dbReference type="ARBA" id="ARBA00038046"/>
    </source>
</evidence>
<feature type="transmembrane region" description="Helical" evidence="7">
    <location>
        <begin position="850"/>
        <end position="877"/>
    </location>
</feature>
<feature type="transmembrane region" description="Helical" evidence="7">
    <location>
        <begin position="956"/>
        <end position="980"/>
    </location>
</feature>
<dbReference type="AlphaFoldDB" id="A0A068YGM5"/>
<dbReference type="PROSITE" id="PS50156">
    <property type="entry name" value="SSD"/>
    <property type="match status" value="1"/>
</dbReference>
<feature type="transmembrane region" description="Helical" evidence="7">
    <location>
        <begin position="825"/>
        <end position="843"/>
    </location>
</feature>
<dbReference type="GO" id="GO:0016020">
    <property type="term" value="C:membrane"/>
    <property type="evidence" value="ECO:0007669"/>
    <property type="project" value="UniProtKB-SubCell"/>
</dbReference>
<feature type="transmembrane region" description="Helical" evidence="7">
    <location>
        <begin position="377"/>
        <end position="396"/>
    </location>
</feature>
<keyword evidence="10" id="KW-1185">Reference proteome</keyword>
<dbReference type="eggNOG" id="KOG3664">
    <property type="taxonomic scope" value="Eukaryota"/>
</dbReference>
<dbReference type="PANTHER" id="PTHR45951:SF3">
    <property type="entry name" value="PROTEIN DISPATCHED"/>
    <property type="match status" value="1"/>
</dbReference>
<dbReference type="Gene3D" id="1.20.1640.10">
    <property type="entry name" value="Multidrug efflux transporter AcrB transmembrane domain"/>
    <property type="match status" value="2"/>
</dbReference>
<evidence type="ECO:0000256" key="3">
    <source>
        <dbReference type="ARBA" id="ARBA00022989"/>
    </source>
</evidence>
<keyword evidence="2 7" id="KW-0812">Transmembrane</keyword>
<proteinExistence type="inferred from homology"/>
<evidence type="ECO:0000256" key="1">
    <source>
        <dbReference type="ARBA" id="ARBA00004141"/>
    </source>
</evidence>
<evidence type="ECO:0000256" key="7">
    <source>
        <dbReference type="SAM" id="Phobius"/>
    </source>
</evidence>
<evidence type="ECO:0000256" key="5">
    <source>
        <dbReference type="ARBA" id="ARBA00023180"/>
    </source>
</evidence>
<feature type="domain" description="SSD" evidence="8">
    <location>
        <begin position="355"/>
        <end position="526"/>
    </location>
</feature>
<evidence type="ECO:0000313" key="10">
    <source>
        <dbReference type="Proteomes" id="UP000017246"/>
    </source>
</evidence>
<evidence type="ECO:0000313" key="9">
    <source>
        <dbReference type="EMBL" id="CDS43734.1"/>
    </source>
</evidence>
<dbReference type="PANTHER" id="PTHR45951">
    <property type="entry name" value="PROTEIN DISPATCHED-RELATED"/>
    <property type="match status" value="1"/>
</dbReference>
<protein>
    <submittedName>
        <fullName evidence="9">Protein dispatched 1</fullName>
    </submittedName>
</protein>
<dbReference type="InterPro" id="IPR053958">
    <property type="entry name" value="HMGCR/SNAP/NPC1-like_SSD"/>
</dbReference>
<dbReference type="InterPro" id="IPR000731">
    <property type="entry name" value="SSD"/>
</dbReference>
<dbReference type="GO" id="GO:0007224">
    <property type="term" value="P:smoothened signaling pathway"/>
    <property type="evidence" value="ECO:0007669"/>
    <property type="project" value="TreeGrafter"/>
</dbReference>
<dbReference type="OrthoDB" id="193905at2759"/>
<evidence type="ECO:0000259" key="8">
    <source>
        <dbReference type="PROSITE" id="PS50156"/>
    </source>
</evidence>
<reference evidence="9" key="2">
    <citation type="submission" date="2015-11" db="EMBL/GenBank/DDBJ databases">
        <authorList>
            <person name="Zhang Y."/>
            <person name="Guo Z."/>
        </authorList>
    </citation>
    <scope>NUCLEOTIDE SEQUENCE</scope>
</reference>
<dbReference type="Pfam" id="PF12349">
    <property type="entry name" value="Sterol-sensing"/>
    <property type="match status" value="1"/>
</dbReference>
<keyword evidence="4 7" id="KW-0472">Membrane</keyword>
<dbReference type="STRING" id="6211.A0A068YGM5"/>
<feature type="transmembrane region" description="Helical" evidence="7">
    <location>
        <begin position="348"/>
        <end position="370"/>
    </location>
</feature>
<dbReference type="SUPFAM" id="SSF82866">
    <property type="entry name" value="Multidrug efflux transporter AcrB transmembrane domain"/>
    <property type="match status" value="2"/>
</dbReference>
<dbReference type="OMA" id="MPVTIVW"/>
<comment type="subcellular location">
    <subcellularLocation>
        <location evidence="1">Membrane</location>
        <topology evidence="1">Multi-pass membrane protein</topology>
    </subcellularLocation>
</comment>
<dbReference type="InterPro" id="IPR052081">
    <property type="entry name" value="Dispatched_Hh_regulator"/>
</dbReference>
<feature type="transmembrane region" description="Helical" evidence="7">
    <location>
        <begin position="472"/>
        <end position="497"/>
    </location>
</feature>